<feature type="transmembrane region" description="Helical" evidence="5">
    <location>
        <begin position="36"/>
        <end position="54"/>
    </location>
</feature>
<feature type="transmembrane region" description="Helical" evidence="5">
    <location>
        <begin position="6"/>
        <end position="24"/>
    </location>
</feature>
<sequence>MFSLKNYLYISTIIFCLGIFGVLFRRKFLNKLISSSLIALSAIINFISFSYFLYPEKIFQLTLIIFMIGLIIMQFAIGFFVYYLVKKEGKDIDLKRRDPFLELNLKIANFFRRK</sequence>
<dbReference type="EMBL" id="BART01000162">
    <property type="protein sequence ID" value="GAG66239.1"/>
    <property type="molecule type" value="Genomic_DNA"/>
</dbReference>
<dbReference type="GO" id="GO:0016020">
    <property type="term" value="C:membrane"/>
    <property type="evidence" value="ECO:0007669"/>
    <property type="project" value="UniProtKB-SubCell"/>
</dbReference>
<evidence type="ECO:0008006" key="7">
    <source>
        <dbReference type="Google" id="ProtNLM"/>
    </source>
</evidence>
<proteinExistence type="predicted"/>
<dbReference type="Gene3D" id="1.10.287.3510">
    <property type="match status" value="1"/>
</dbReference>
<feature type="transmembrane region" description="Helical" evidence="5">
    <location>
        <begin position="60"/>
        <end position="85"/>
    </location>
</feature>
<evidence type="ECO:0000256" key="4">
    <source>
        <dbReference type="ARBA" id="ARBA00023136"/>
    </source>
</evidence>
<keyword evidence="3 5" id="KW-1133">Transmembrane helix</keyword>
<keyword evidence="2 5" id="KW-0812">Transmembrane</keyword>
<evidence type="ECO:0000256" key="3">
    <source>
        <dbReference type="ARBA" id="ARBA00022989"/>
    </source>
</evidence>
<accession>X0ZAH8</accession>
<comment type="caution">
    <text evidence="6">The sequence shown here is derived from an EMBL/GenBank/DDBJ whole genome shotgun (WGS) entry which is preliminary data.</text>
</comment>
<evidence type="ECO:0000256" key="2">
    <source>
        <dbReference type="ARBA" id="ARBA00022692"/>
    </source>
</evidence>
<evidence type="ECO:0000313" key="6">
    <source>
        <dbReference type="EMBL" id="GAG66239.1"/>
    </source>
</evidence>
<keyword evidence="4 5" id="KW-0472">Membrane</keyword>
<name>X0ZAH8_9ZZZZ</name>
<evidence type="ECO:0000256" key="5">
    <source>
        <dbReference type="SAM" id="Phobius"/>
    </source>
</evidence>
<dbReference type="AlphaFoldDB" id="X0ZAH8"/>
<comment type="subcellular location">
    <subcellularLocation>
        <location evidence="1">Membrane</location>
        <topology evidence="1">Multi-pass membrane protein</topology>
    </subcellularLocation>
</comment>
<organism evidence="6">
    <name type="scientific">marine sediment metagenome</name>
    <dbReference type="NCBI Taxonomy" id="412755"/>
    <lineage>
        <taxon>unclassified sequences</taxon>
        <taxon>metagenomes</taxon>
        <taxon>ecological metagenomes</taxon>
    </lineage>
</organism>
<gene>
    <name evidence="6" type="ORF">S01H4_00986</name>
</gene>
<dbReference type="InterPro" id="IPR039428">
    <property type="entry name" value="NUOK/Mnh_C1-like"/>
</dbReference>
<dbReference type="Pfam" id="PF00420">
    <property type="entry name" value="Oxidored_q2"/>
    <property type="match status" value="1"/>
</dbReference>
<reference evidence="6" key="1">
    <citation type="journal article" date="2014" name="Front. Microbiol.">
        <title>High frequency of phylogenetically diverse reductive dehalogenase-homologous genes in deep subseafloor sedimentary metagenomes.</title>
        <authorList>
            <person name="Kawai M."/>
            <person name="Futagami T."/>
            <person name="Toyoda A."/>
            <person name="Takaki Y."/>
            <person name="Nishi S."/>
            <person name="Hori S."/>
            <person name="Arai W."/>
            <person name="Tsubouchi T."/>
            <person name="Morono Y."/>
            <person name="Uchiyama I."/>
            <person name="Ito T."/>
            <person name="Fujiyama A."/>
            <person name="Inagaki F."/>
            <person name="Takami H."/>
        </authorList>
    </citation>
    <scope>NUCLEOTIDE SEQUENCE</scope>
    <source>
        <strain evidence="6">Expedition CK06-06</strain>
    </source>
</reference>
<protein>
    <recommendedName>
        <fullName evidence="7">NADH-quinone oxidoreductase subunit K</fullName>
    </recommendedName>
</protein>
<evidence type="ECO:0000256" key="1">
    <source>
        <dbReference type="ARBA" id="ARBA00004141"/>
    </source>
</evidence>